<name>A0A6C0J8Y8_9ZZZZ</name>
<dbReference type="EMBL" id="MN740332">
    <property type="protein sequence ID" value="QHU00987.1"/>
    <property type="molecule type" value="Genomic_DNA"/>
</dbReference>
<evidence type="ECO:0000313" key="1">
    <source>
        <dbReference type="EMBL" id="QHU00987.1"/>
    </source>
</evidence>
<organism evidence="1">
    <name type="scientific">viral metagenome</name>
    <dbReference type="NCBI Taxonomy" id="1070528"/>
    <lineage>
        <taxon>unclassified sequences</taxon>
        <taxon>metagenomes</taxon>
        <taxon>organismal metagenomes</taxon>
    </lineage>
</organism>
<protein>
    <submittedName>
        <fullName evidence="1">Uncharacterized protein</fullName>
    </submittedName>
</protein>
<proteinExistence type="predicted"/>
<accession>A0A6C0J8Y8</accession>
<reference evidence="1" key="1">
    <citation type="journal article" date="2020" name="Nature">
        <title>Giant virus diversity and host interactions through global metagenomics.</title>
        <authorList>
            <person name="Schulz F."/>
            <person name="Roux S."/>
            <person name="Paez-Espino D."/>
            <person name="Jungbluth S."/>
            <person name="Walsh D.A."/>
            <person name="Denef V.J."/>
            <person name="McMahon K.D."/>
            <person name="Konstantinidis K.T."/>
            <person name="Eloe-Fadrosh E.A."/>
            <person name="Kyrpides N.C."/>
            <person name="Woyke T."/>
        </authorList>
    </citation>
    <scope>NUCLEOTIDE SEQUENCE</scope>
    <source>
        <strain evidence="1">GVMAG-M-3300025860-20</strain>
    </source>
</reference>
<sequence>MSAYESQKYLDKININNIIRPRTGLQIYNNNTLDFNHTNKKLLNTVTCKVLQYFKDVSSFSIGTVKLLLLKKGTYWNYPFTLNNVIVFTPVLFDNTKNAIAEIFIHEMVHIDQKRHPKKYENYYKTLGFRKQSIDFGELSPHLLDNPDGQSYEWIWNDKYVPCAILTPDLQHIPIMLVLSNETEYTIQSMEETFDYNKRFGTLRQLYHPNEITAHIVSDWIYSKKKHNQIDYDALLKVLNNK</sequence>
<dbReference type="AlphaFoldDB" id="A0A6C0J8Y8"/>